<dbReference type="InterPro" id="IPR000440">
    <property type="entry name" value="NADH_UbQ/plastoQ_OxRdtase_su3"/>
</dbReference>
<reference evidence="10" key="1">
    <citation type="journal article" date="2016" name="Zookeys">
        <title>Two complete mitochondrial genomes from Praticolella mexicana Perez, 2011 (Polygyridae) and gene order evolution in Helicoidea (Mollusca, Gastropoda).</title>
        <authorList>
            <person name="Minton R.L."/>
            <person name="Cruz M.A."/>
            <person name="Farman M.L."/>
            <person name="Perez K.E."/>
        </authorList>
    </citation>
    <scope>NUCLEOTIDE SEQUENCE</scope>
</reference>
<dbReference type="RefSeq" id="YP_009328193.1">
    <property type="nucleotide sequence ID" value="NC_032079.1"/>
</dbReference>
<accession>A0A1J0MRN1</accession>
<evidence type="ECO:0000256" key="9">
    <source>
        <dbReference type="RuleBase" id="RU003640"/>
    </source>
</evidence>
<dbReference type="Gene3D" id="1.20.58.1610">
    <property type="entry name" value="NADH:ubiquinone/plastoquinone oxidoreductase, chain 3"/>
    <property type="match status" value="1"/>
</dbReference>
<dbReference type="EC" id="7.1.1.2" evidence="9"/>
<comment type="similarity">
    <text evidence="2 9">Belongs to the complex I subunit 3 family.</text>
</comment>
<dbReference type="PANTHER" id="PTHR11058:SF9">
    <property type="entry name" value="NADH-UBIQUINONE OXIDOREDUCTASE CHAIN 3"/>
    <property type="match status" value="1"/>
</dbReference>
<evidence type="ECO:0000256" key="3">
    <source>
        <dbReference type="ARBA" id="ARBA00021007"/>
    </source>
</evidence>
<dbReference type="AlphaFoldDB" id="A0A1J0MRN1"/>
<evidence type="ECO:0000256" key="7">
    <source>
        <dbReference type="ARBA" id="ARBA00023136"/>
    </source>
</evidence>
<dbReference type="GO" id="GO:0008137">
    <property type="term" value="F:NADH dehydrogenase (ubiquinone) activity"/>
    <property type="evidence" value="ECO:0007669"/>
    <property type="project" value="UniProtKB-UniRule"/>
</dbReference>
<keyword evidence="4 9" id="KW-0813">Transport</keyword>
<dbReference type="InterPro" id="IPR038430">
    <property type="entry name" value="NDAH_ubi_oxred_su3_sf"/>
</dbReference>
<keyword evidence="9" id="KW-0520">NAD</keyword>
<dbReference type="PANTHER" id="PTHR11058">
    <property type="entry name" value="NADH-UBIQUINONE OXIDOREDUCTASE CHAIN 3"/>
    <property type="match status" value="1"/>
</dbReference>
<keyword evidence="9" id="KW-1278">Translocase</keyword>
<keyword evidence="9 10" id="KW-0496">Mitochondrion</keyword>
<dbReference type="GO" id="GO:0030964">
    <property type="term" value="C:NADH dehydrogenase complex"/>
    <property type="evidence" value="ECO:0007669"/>
    <property type="project" value="TreeGrafter"/>
</dbReference>
<evidence type="ECO:0000256" key="6">
    <source>
        <dbReference type="ARBA" id="ARBA00022989"/>
    </source>
</evidence>
<dbReference type="EMBL" id="KX240084">
    <property type="protein sequence ID" value="APD28034.1"/>
    <property type="molecule type" value="Genomic_DNA"/>
</dbReference>
<feature type="transmembrane region" description="Helical" evidence="9">
    <location>
        <begin position="83"/>
        <end position="103"/>
    </location>
</feature>
<organism evidence="10">
    <name type="scientific">Praticolella mexicana</name>
    <dbReference type="NCBI Taxonomy" id="882625"/>
    <lineage>
        <taxon>Eukaryota</taxon>
        <taxon>Metazoa</taxon>
        <taxon>Spiralia</taxon>
        <taxon>Lophotrochozoa</taxon>
        <taxon>Mollusca</taxon>
        <taxon>Gastropoda</taxon>
        <taxon>Heterobranchia</taxon>
        <taxon>Euthyneura</taxon>
        <taxon>Panpulmonata</taxon>
        <taxon>Eupulmonata</taxon>
        <taxon>Stylommatophora</taxon>
        <taxon>Helicina</taxon>
        <taxon>Helicoidea</taxon>
        <taxon>Polygyridae</taxon>
        <taxon>Praticolella</taxon>
    </lineage>
</organism>
<comment type="function">
    <text evidence="9">Core subunit of the mitochondrial membrane respiratory chain NADH dehydrogenase (Complex I) which catalyzes electron transfer from NADH through the respiratory chain, using ubiquinone as an electron acceptor. Essential for the catalytic activity of complex I.</text>
</comment>
<feature type="transmembrane region" description="Helical" evidence="9">
    <location>
        <begin position="54"/>
        <end position="76"/>
    </location>
</feature>
<keyword evidence="9" id="KW-0249">Electron transport</keyword>
<evidence type="ECO:0000313" key="10">
    <source>
        <dbReference type="EMBL" id="APD28034.1"/>
    </source>
</evidence>
<name>A0A1J0MRN1_9EUPU</name>
<dbReference type="GeneID" id="30514174"/>
<protein>
    <recommendedName>
        <fullName evidence="3 9">NADH-ubiquinone oxidoreductase chain 3</fullName>
        <ecNumber evidence="9">7.1.1.2</ecNumber>
    </recommendedName>
</protein>
<keyword evidence="9" id="KW-0679">Respiratory chain</keyword>
<evidence type="ECO:0000256" key="4">
    <source>
        <dbReference type="ARBA" id="ARBA00022448"/>
    </source>
</evidence>
<sequence>MLLIFLLLISLSLLLLILYYTLSYSTMTLSNQLSPFECGFQPFSTMRRPFSLRYFILVVLFLIFDIETIILLPWALNSFQTSILGTYPLFFCFLSLLFVGLLYEWTNGLLDWMNL</sequence>
<comment type="catalytic activity">
    <reaction evidence="8 9">
        <text>a ubiquinone + NADH + 5 H(+)(in) = a ubiquinol + NAD(+) + 4 H(+)(out)</text>
        <dbReference type="Rhea" id="RHEA:29091"/>
        <dbReference type="Rhea" id="RHEA-COMP:9565"/>
        <dbReference type="Rhea" id="RHEA-COMP:9566"/>
        <dbReference type="ChEBI" id="CHEBI:15378"/>
        <dbReference type="ChEBI" id="CHEBI:16389"/>
        <dbReference type="ChEBI" id="CHEBI:17976"/>
        <dbReference type="ChEBI" id="CHEBI:57540"/>
        <dbReference type="ChEBI" id="CHEBI:57945"/>
        <dbReference type="EC" id="7.1.1.2"/>
    </reaction>
</comment>
<evidence type="ECO:0000256" key="8">
    <source>
        <dbReference type="ARBA" id="ARBA00049551"/>
    </source>
</evidence>
<evidence type="ECO:0000256" key="5">
    <source>
        <dbReference type="ARBA" id="ARBA00022692"/>
    </source>
</evidence>
<keyword evidence="5 9" id="KW-0812">Transmembrane</keyword>
<evidence type="ECO:0000256" key="2">
    <source>
        <dbReference type="ARBA" id="ARBA00008472"/>
    </source>
</evidence>
<proteinExistence type="inferred from homology"/>
<keyword evidence="7 9" id="KW-0472">Membrane</keyword>
<geneLocation type="mitochondrion" evidence="10"/>
<evidence type="ECO:0000256" key="1">
    <source>
        <dbReference type="ARBA" id="ARBA00004370"/>
    </source>
</evidence>
<dbReference type="GO" id="GO:0031966">
    <property type="term" value="C:mitochondrial membrane"/>
    <property type="evidence" value="ECO:0007669"/>
    <property type="project" value="UniProtKB-SubCell"/>
</dbReference>
<dbReference type="CTD" id="4537"/>
<keyword evidence="6 9" id="KW-1133">Transmembrane helix</keyword>
<keyword evidence="9" id="KW-0830">Ubiquinone</keyword>
<dbReference type="Pfam" id="PF00507">
    <property type="entry name" value="Oxidored_q4"/>
    <property type="match status" value="1"/>
</dbReference>
<comment type="subcellular location">
    <subcellularLocation>
        <location evidence="1">Membrane</location>
    </subcellularLocation>
    <subcellularLocation>
        <location evidence="9">Mitochondrion membrane</location>
        <topology evidence="9">Multi-pass membrane protein</topology>
    </subcellularLocation>
</comment>
<gene>
    <name evidence="10" type="primary">ND3</name>
</gene>